<dbReference type="AlphaFoldDB" id="A0A6M4JB84"/>
<evidence type="ECO:0000313" key="2">
    <source>
        <dbReference type="EMBL" id="QJR43645.1"/>
    </source>
</evidence>
<organism evidence="2 3">
    <name type="scientific">Mycoplasma miroungigenitalium</name>
    <dbReference type="NCBI Taxonomy" id="754515"/>
    <lineage>
        <taxon>Bacteria</taxon>
        <taxon>Bacillati</taxon>
        <taxon>Mycoplasmatota</taxon>
        <taxon>Mollicutes</taxon>
        <taxon>Mycoplasmataceae</taxon>
        <taxon>Mycoplasma</taxon>
    </lineage>
</organism>
<dbReference type="EMBL" id="CP053096">
    <property type="protein sequence ID" value="QJR43645.1"/>
    <property type="molecule type" value="Genomic_DNA"/>
</dbReference>
<gene>
    <name evidence="2" type="ORF">HLA87_02505</name>
</gene>
<feature type="transmembrane region" description="Helical" evidence="1">
    <location>
        <begin position="40"/>
        <end position="62"/>
    </location>
</feature>
<evidence type="ECO:0000256" key="1">
    <source>
        <dbReference type="SAM" id="Phobius"/>
    </source>
</evidence>
<keyword evidence="3" id="KW-1185">Reference proteome</keyword>
<accession>A0A6M4JB84</accession>
<evidence type="ECO:0000313" key="3">
    <source>
        <dbReference type="Proteomes" id="UP000500686"/>
    </source>
</evidence>
<sequence length="168" mass="19767">MIVISLIILFFPFKDGSTIEIIIEEFYSKQWNSKTITQLIISFIAWIIVIWKMALVIMETILYKKRKNLFQKELSEKGELDIFQKRSGIFQIFKKDAPEFVDYTLKLLINSFIETAQPLSANATLLIRDILESAELKRKEKIEKIREIVEKEGHKVNDPKIVKAFREI</sequence>
<name>A0A6M4JB84_9MOLU</name>
<keyword evidence="1" id="KW-1133">Transmembrane helix</keyword>
<dbReference type="KEGG" id="mmir:HLA87_02505"/>
<dbReference type="RefSeq" id="WP_171111607.1">
    <property type="nucleotide sequence ID" value="NZ_CP053096.1"/>
</dbReference>
<keyword evidence="1" id="KW-0812">Transmembrane</keyword>
<dbReference type="Proteomes" id="UP000500686">
    <property type="component" value="Chromosome"/>
</dbReference>
<proteinExistence type="predicted"/>
<keyword evidence="1" id="KW-0472">Membrane</keyword>
<reference evidence="2 3" key="1">
    <citation type="submission" date="2020-05" db="EMBL/GenBank/DDBJ databases">
        <title>Novel Mycoplasma species detected in Mirounga angustirostris (northern elephant seal) from the USA.</title>
        <authorList>
            <person name="Volokhov D.V."/>
        </authorList>
    </citation>
    <scope>NUCLEOTIDE SEQUENCE [LARGE SCALE GENOMIC DNA]</scope>
    <source>
        <strain evidence="2 3">Mirounga ES2806-GEN</strain>
    </source>
</reference>
<protein>
    <submittedName>
        <fullName evidence="2">Uncharacterized protein</fullName>
    </submittedName>
</protein>